<comment type="cofactor">
    <cofactor evidence="13">
        <name>Ca(2+)</name>
        <dbReference type="ChEBI" id="CHEBI:29108"/>
    </cofactor>
    <text evidence="13">Binds 2 calcium ions per subunit.</text>
</comment>
<feature type="binding site" evidence="12">
    <location>
        <position position="196"/>
    </location>
    <ligand>
        <name>substrate</name>
    </ligand>
</feature>
<dbReference type="AlphaFoldDB" id="A0AAD3XIA1"/>
<feature type="site" description="Transition state stabilizer" evidence="14">
    <location>
        <position position="97"/>
    </location>
</feature>
<keyword evidence="9" id="KW-0408">Iron</keyword>
<evidence type="ECO:0000256" key="2">
    <source>
        <dbReference type="ARBA" id="ARBA00001970"/>
    </source>
</evidence>
<evidence type="ECO:0000256" key="4">
    <source>
        <dbReference type="ARBA" id="ARBA00022559"/>
    </source>
</evidence>
<dbReference type="GO" id="GO:0020037">
    <property type="term" value="F:heme binding"/>
    <property type="evidence" value="ECO:0007669"/>
    <property type="project" value="InterPro"/>
</dbReference>
<dbReference type="PRINTS" id="PR00461">
    <property type="entry name" value="PLPEROXIDASE"/>
</dbReference>
<feature type="domain" description="Plant heme peroxidase family profile" evidence="17">
    <location>
        <begin position="60"/>
        <end position="233"/>
    </location>
</feature>
<evidence type="ECO:0000256" key="16">
    <source>
        <dbReference type="RuleBase" id="RU004241"/>
    </source>
</evidence>
<comment type="cofactor">
    <cofactor evidence="2">
        <name>heme b</name>
        <dbReference type="ChEBI" id="CHEBI:60344"/>
    </cofactor>
</comment>
<feature type="binding site" evidence="13">
    <location>
        <position position="107"/>
    </location>
    <ligand>
        <name>Ca(2+)</name>
        <dbReference type="ChEBI" id="CHEBI:29108"/>
        <label>1</label>
    </ligand>
</feature>
<keyword evidence="5" id="KW-0349">Heme</keyword>
<feature type="disulfide bond" evidence="15">
    <location>
        <begin position="103"/>
        <end position="108"/>
    </location>
</feature>
<evidence type="ECO:0000256" key="10">
    <source>
        <dbReference type="ARBA" id="ARBA00023157"/>
    </source>
</evidence>
<sequence length="256" mass="27903">MRDAARLIFHHTAVDFVISSGQWKIERERETTSPSKSLSLLFLQPLLLSFTLVVSANAKGLRVGFYADSCPSAEATVKAIINDIIDATPSLAAPLLRLHFHDCFVRGCDASILLNSPTRTAQKDAFPNRSLRGFDVIENVKTILEGTCPGIVSCADIIALAARDAVAAVRGPSWFVETGRRDGRVSNINDALTNLPPRFSNITSPKARFKRKGLSVKDLVVLSAEIFGSWKWGKKTAKKRDGSSLSSPLRLRLKGG</sequence>
<proteinExistence type="inferred from homology"/>
<dbReference type="SUPFAM" id="SSF48113">
    <property type="entry name" value="Heme-dependent peroxidases"/>
    <property type="match status" value="1"/>
</dbReference>
<evidence type="ECO:0000256" key="13">
    <source>
        <dbReference type="PIRSR" id="PIRSR600823-3"/>
    </source>
</evidence>
<feature type="binding site" evidence="13">
    <location>
        <position position="105"/>
    </location>
    <ligand>
        <name>Ca(2+)</name>
        <dbReference type="ChEBI" id="CHEBI:29108"/>
        <label>1</label>
    </ligand>
</feature>
<feature type="disulfide bond" evidence="15">
    <location>
        <begin position="70"/>
        <end position="148"/>
    </location>
</feature>
<evidence type="ECO:0000256" key="14">
    <source>
        <dbReference type="PIRSR" id="PIRSR600823-4"/>
    </source>
</evidence>
<evidence type="ECO:0000256" key="8">
    <source>
        <dbReference type="ARBA" id="ARBA00023002"/>
    </source>
</evidence>
<evidence type="ECO:0000256" key="1">
    <source>
        <dbReference type="ARBA" id="ARBA00000189"/>
    </source>
</evidence>
<dbReference type="Proteomes" id="UP001279734">
    <property type="component" value="Unassembled WGS sequence"/>
</dbReference>
<keyword evidence="10 15" id="KW-1015">Disulfide bond</keyword>
<dbReference type="PROSITE" id="PS00436">
    <property type="entry name" value="PEROXIDASE_2"/>
    <property type="match status" value="1"/>
</dbReference>
<evidence type="ECO:0000256" key="3">
    <source>
        <dbReference type="ARBA" id="ARBA00012313"/>
    </source>
</evidence>
<evidence type="ECO:0000256" key="5">
    <source>
        <dbReference type="ARBA" id="ARBA00022617"/>
    </source>
</evidence>
<dbReference type="EMBL" id="BSYO01000005">
    <property type="protein sequence ID" value="GMH05341.1"/>
    <property type="molecule type" value="Genomic_DNA"/>
</dbReference>
<dbReference type="FunFam" id="1.10.520.10:FF:000001">
    <property type="entry name" value="Peroxidase"/>
    <property type="match status" value="1"/>
</dbReference>
<keyword evidence="6 13" id="KW-0479">Metal-binding</keyword>
<dbReference type="EC" id="1.11.1.7" evidence="3"/>
<dbReference type="InterPro" id="IPR019794">
    <property type="entry name" value="Peroxidases_AS"/>
</dbReference>
<evidence type="ECO:0000256" key="15">
    <source>
        <dbReference type="PIRSR" id="PIRSR600823-5"/>
    </source>
</evidence>
<feature type="active site" description="Proton acceptor" evidence="11">
    <location>
        <position position="101"/>
    </location>
</feature>
<dbReference type="Pfam" id="PF00141">
    <property type="entry name" value="peroxidase"/>
    <property type="match status" value="1"/>
</dbReference>
<dbReference type="InterPro" id="IPR000823">
    <property type="entry name" value="Peroxidase_pln"/>
</dbReference>
<dbReference type="PANTHER" id="PTHR31235">
    <property type="entry name" value="PEROXIDASE 25-RELATED"/>
    <property type="match status" value="1"/>
</dbReference>
<protein>
    <recommendedName>
        <fullName evidence="3">peroxidase</fullName>
        <ecNumber evidence="3">1.11.1.7</ecNumber>
    </recommendedName>
</protein>
<dbReference type="Gene3D" id="1.10.420.10">
    <property type="entry name" value="Peroxidase, domain 2"/>
    <property type="match status" value="1"/>
</dbReference>
<feature type="binding site" evidence="13">
    <location>
        <position position="111"/>
    </location>
    <ligand>
        <name>Ca(2+)</name>
        <dbReference type="ChEBI" id="CHEBI:29108"/>
        <label>1</label>
    </ligand>
</feature>
<dbReference type="PRINTS" id="PR00458">
    <property type="entry name" value="PEROXIDASE"/>
</dbReference>
<organism evidence="18 19">
    <name type="scientific">Nepenthes gracilis</name>
    <name type="common">Slender pitcher plant</name>
    <dbReference type="NCBI Taxonomy" id="150966"/>
    <lineage>
        <taxon>Eukaryota</taxon>
        <taxon>Viridiplantae</taxon>
        <taxon>Streptophyta</taxon>
        <taxon>Embryophyta</taxon>
        <taxon>Tracheophyta</taxon>
        <taxon>Spermatophyta</taxon>
        <taxon>Magnoliopsida</taxon>
        <taxon>eudicotyledons</taxon>
        <taxon>Gunneridae</taxon>
        <taxon>Pentapetalae</taxon>
        <taxon>Caryophyllales</taxon>
        <taxon>Nepenthaceae</taxon>
        <taxon>Nepenthes</taxon>
    </lineage>
</organism>
<keyword evidence="4" id="KW-0575">Peroxidase</keyword>
<keyword evidence="8" id="KW-0560">Oxidoreductase</keyword>
<dbReference type="GO" id="GO:0140825">
    <property type="term" value="F:lactoperoxidase activity"/>
    <property type="evidence" value="ECO:0007669"/>
    <property type="project" value="UniProtKB-EC"/>
</dbReference>
<evidence type="ECO:0000313" key="18">
    <source>
        <dbReference type="EMBL" id="GMH05341.1"/>
    </source>
</evidence>
<comment type="catalytic activity">
    <reaction evidence="1">
        <text>2 a phenolic donor + H2O2 = 2 a phenolic radical donor + 2 H2O</text>
        <dbReference type="Rhea" id="RHEA:56136"/>
        <dbReference type="ChEBI" id="CHEBI:15377"/>
        <dbReference type="ChEBI" id="CHEBI:16240"/>
        <dbReference type="ChEBI" id="CHEBI:139520"/>
        <dbReference type="ChEBI" id="CHEBI:139521"/>
        <dbReference type="EC" id="1.11.1.7"/>
    </reaction>
</comment>
<feature type="binding site" evidence="13">
    <location>
        <position position="109"/>
    </location>
    <ligand>
        <name>Ca(2+)</name>
        <dbReference type="ChEBI" id="CHEBI:29108"/>
        <label>1</label>
    </ligand>
</feature>
<dbReference type="InterPro" id="IPR010255">
    <property type="entry name" value="Haem_peroxidase_sf"/>
</dbReference>
<feature type="binding site" evidence="13">
    <location>
        <position position="102"/>
    </location>
    <ligand>
        <name>Ca(2+)</name>
        <dbReference type="ChEBI" id="CHEBI:29108"/>
        <label>1</label>
    </ligand>
</feature>
<dbReference type="Gene3D" id="1.10.520.10">
    <property type="match status" value="1"/>
</dbReference>
<evidence type="ECO:0000256" key="11">
    <source>
        <dbReference type="PIRSR" id="PIRSR600823-1"/>
    </source>
</evidence>
<evidence type="ECO:0000256" key="7">
    <source>
        <dbReference type="ARBA" id="ARBA00022837"/>
    </source>
</evidence>
<keyword evidence="19" id="KW-1185">Reference proteome</keyword>
<evidence type="ECO:0000256" key="9">
    <source>
        <dbReference type="ARBA" id="ARBA00023004"/>
    </source>
</evidence>
<evidence type="ECO:0000259" key="17">
    <source>
        <dbReference type="PROSITE" id="PS50873"/>
    </source>
</evidence>
<gene>
    <name evidence="18" type="ORF">Nepgr_007181</name>
</gene>
<comment type="caution">
    <text evidence="18">The sequence shown here is derived from an EMBL/GenBank/DDBJ whole genome shotgun (WGS) entry which is preliminary data.</text>
</comment>
<evidence type="ECO:0000313" key="19">
    <source>
        <dbReference type="Proteomes" id="UP001279734"/>
    </source>
</evidence>
<keyword evidence="7 13" id="KW-0106">Calcium</keyword>
<comment type="similarity">
    <text evidence="16">Belongs to the peroxidase family.</text>
</comment>
<dbReference type="GO" id="GO:0006979">
    <property type="term" value="P:response to oxidative stress"/>
    <property type="evidence" value="ECO:0007669"/>
    <property type="project" value="InterPro"/>
</dbReference>
<reference evidence="18" key="1">
    <citation type="submission" date="2023-05" db="EMBL/GenBank/DDBJ databases">
        <title>Nepenthes gracilis genome sequencing.</title>
        <authorList>
            <person name="Fukushima K."/>
        </authorList>
    </citation>
    <scope>NUCLEOTIDE SEQUENCE</scope>
    <source>
        <strain evidence="18">SING2019-196</strain>
    </source>
</reference>
<evidence type="ECO:0000256" key="12">
    <source>
        <dbReference type="PIRSR" id="PIRSR600823-2"/>
    </source>
</evidence>
<dbReference type="PROSITE" id="PS50873">
    <property type="entry name" value="PEROXIDASE_4"/>
    <property type="match status" value="1"/>
</dbReference>
<dbReference type="InterPro" id="IPR002016">
    <property type="entry name" value="Haem_peroxidase"/>
</dbReference>
<name>A0AAD3XIA1_NEPGR</name>
<dbReference type="GO" id="GO:0046872">
    <property type="term" value="F:metal ion binding"/>
    <property type="evidence" value="ECO:0007669"/>
    <property type="project" value="UniProtKB-KW"/>
</dbReference>
<accession>A0AAD3XIA1</accession>
<evidence type="ECO:0000256" key="6">
    <source>
        <dbReference type="ARBA" id="ARBA00022723"/>
    </source>
</evidence>